<feature type="domain" description="S5 DRBM" evidence="11">
    <location>
        <begin position="199"/>
        <end position="262"/>
    </location>
</feature>
<dbReference type="PROSITE" id="PS50881">
    <property type="entry name" value="S5_DSRBD"/>
    <property type="match status" value="1"/>
</dbReference>
<comment type="subcellular location">
    <subcellularLocation>
        <location evidence="1">Mitochondrion</location>
    </subcellularLocation>
</comment>
<dbReference type="OrthoDB" id="309483at2759"/>
<keyword evidence="3 8" id="KW-0689">Ribosomal protein</keyword>
<protein>
    <recommendedName>
        <fullName evidence="7">Small ribosomal subunit protein uS5m</fullName>
    </recommendedName>
</protein>
<feature type="region of interest" description="Disordered" evidence="10">
    <location>
        <begin position="134"/>
        <end position="176"/>
    </location>
</feature>
<dbReference type="PANTHER" id="PTHR48277">
    <property type="entry name" value="MITOCHONDRIAL RIBOSOMAL PROTEIN S5"/>
    <property type="match status" value="1"/>
</dbReference>
<evidence type="ECO:0000256" key="1">
    <source>
        <dbReference type="ARBA" id="ARBA00004173"/>
    </source>
</evidence>
<gene>
    <name evidence="12" type="ORF">NA57DRAFT_45928</name>
</gene>
<organism evidence="12 13">
    <name type="scientific">Rhizodiscina lignyota</name>
    <dbReference type="NCBI Taxonomy" id="1504668"/>
    <lineage>
        <taxon>Eukaryota</taxon>
        <taxon>Fungi</taxon>
        <taxon>Dikarya</taxon>
        <taxon>Ascomycota</taxon>
        <taxon>Pezizomycotina</taxon>
        <taxon>Dothideomycetes</taxon>
        <taxon>Pleosporomycetidae</taxon>
        <taxon>Aulographales</taxon>
        <taxon>Rhizodiscinaceae</taxon>
        <taxon>Rhizodiscina</taxon>
    </lineage>
</organism>
<dbReference type="GO" id="GO:0006412">
    <property type="term" value="P:translation"/>
    <property type="evidence" value="ECO:0007669"/>
    <property type="project" value="InterPro"/>
</dbReference>
<dbReference type="InterPro" id="IPR013810">
    <property type="entry name" value="Ribosomal_uS5_N"/>
</dbReference>
<evidence type="ECO:0000256" key="7">
    <source>
        <dbReference type="ARBA" id="ARBA00039335"/>
    </source>
</evidence>
<evidence type="ECO:0000256" key="3">
    <source>
        <dbReference type="ARBA" id="ARBA00022980"/>
    </source>
</evidence>
<keyword evidence="4" id="KW-0496">Mitochondrion</keyword>
<proteinExistence type="inferred from homology"/>
<evidence type="ECO:0000256" key="5">
    <source>
        <dbReference type="ARBA" id="ARBA00023274"/>
    </source>
</evidence>
<dbReference type="GO" id="GO:0003735">
    <property type="term" value="F:structural constituent of ribosome"/>
    <property type="evidence" value="ECO:0007669"/>
    <property type="project" value="UniProtKB-UniRule"/>
</dbReference>
<dbReference type="GO" id="GO:0005763">
    <property type="term" value="C:mitochondrial small ribosomal subunit"/>
    <property type="evidence" value="ECO:0007669"/>
    <property type="project" value="UniProtKB-ARBA"/>
</dbReference>
<dbReference type="PANTHER" id="PTHR48277:SF1">
    <property type="entry name" value="MITOCHONDRIAL RIBOSOMAL PROTEIN S5"/>
    <property type="match status" value="1"/>
</dbReference>
<evidence type="ECO:0000256" key="4">
    <source>
        <dbReference type="ARBA" id="ARBA00023128"/>
    </source>
</evidence>
<dbReference type="FunFam" id="3.30.230.10:FF:000041">
    <property type="entry name" value="37S ribosomal protein S5"/>
    <property type="match status" value="1"/>
</dbReference>
<dbReference type="Gene3D" id="3.30.160.20">
    <property type="match status" value="1"/>
</dbReference>
<evidence type="ECO:0000256" key="6">
    <source>
        <dbReference type="ARBA" id="ARBA00037226"/>
    </source>
</evidence>
<feature type="compositionally biased region" description="Low complexity" evidence="10">
    <location>
        <begin position="141"/>
        <end position="151"/>
    </location>
</feature>
<evidence type="ECO:0000313" key="12">
    <source>
        <dbReference type="EMBL" id="KAF2094950.1"/>
    </source>
</evidence>
<dbReference type="AlphaFoldDB" id="A0A9P4I922"/>
<dbReference type="Pfam" id="PF03719">
    <property type="entry name" value="Ribosomal_S5_C"/>
    <property type="match status" value="1"/>
</dbReference>
<dbReference type="EMBL" id="ML978133">
    <property type="protein sequence ID" value="KAF2094950.1"/>
    <property type="molecule type" value="Genomic_DNA"/>
</dbReference>
<dbReference type="Proteomes" id="UP000799772">
    <property type="component" value="Unassembled WGS sequence"/>
</dbReference>
<dbReference type="Gene3D" id="3.30.230.10">
    <property type="match status" value="1"/>
</dbReference>
<evidence type="ECO:0000256" key="9">
    <source>
        <dbReference type="RuleBase" id="RU003823"/>
    </source>
</evidence>
<dbReference type="SUPFAM" id="SSF54768">
    <property type="entry name" value="dsRNA-binding domain-like"/>
    <property type="match status" value="1"/>
</dbReference>
<dbReference type="InterPro" id="IPR020568">
    <property type="entry name" value="Ribosomal_Su5_D2-typ_SF"/>
</dbReference>
<dbReference type="InterPro" id="IPR000851">
    <property type="entry name" value="Ribosomal_uS5"/>
</dbReference>
<comment type="function">
    <text evidence="6">Component of the mitochondrial ribosome (mitoribosome), a dedicated translation machinery responsible for the synthesis of mitochondrial genome-encoded proteins, including at least some of the essential transmembrane subunits of the mitochondrial respiratory chain. The mitoribosomes are attached to the mitochondrial inner membrane and translation products are cotranslationally integrated into the membrane.</text>
</comment>
<reference evidence="12" key="1">
    <citation type="journal article" date="2020" name="Stud. Mycol.">
        <title>101 Dothideomycetes genomes: a test case for predicting lifestyles and emergence of pathogens.</title>
        <authorList>
            <person name="Haridas S."/>
            <person name="Albert R."/>
            <person name="Binder M."/>
            <person name="Bloem J."/>
            <person name="Labutti K."/>
            <person name="Salamov A."/>
            <person name="Andreopoulos B."/>
            <person name="Baker S."/>
            <person name="Barry K."/>
            <person name="Bills G."/>
            <person name="Bluhm B."/>
            <person name="Cannon C."/>
            <person name="Castanera R."/>
            <person name="Culley D."/>
            <person name="Daum C."/>
            <person name="Ezra D."/>
            <person name="Gonzalez J."/>
            <person name="Henrissat B."/>
            <person name="Kuo A."/>
            <person name="Liang C."/>
            <person name="Lipzen A."/>
            <person name="Lutzoni F."/>
            <person name="Magnuson J."/>
            <person name="Mondo S."/>
            <person name="Nolan M."/>
            <person name="Ohm R."/>
            <person name="Pangilinan J."/>
            <person name="Park H.-J."/>
            <person name="Ramirez L."/>
            <person name="Alfaro M."/>
            <person name="Sun H."/>
            <person name="Tritt A."/>
            <person name="Yoshinaga Y."/>
            <person name="Zwiers L.-H."/>
            <person name="Turgeon B."/>
            <person name="Goodwin S."/>
            <person name="Spatafora J."/>
            <person name="Crous P."/>
            <person name="Grigoriev I."/>
        </authorList>
    </citation>
    <scope>NUCLEOTIDE SEQUENCE</scope>
    <source>
        <strain evidence="12">CBS 133067</strain>
    </source>
</reference>
<evidence type="ECO:0000256" key="2">
    <source>
        <dbReference type="ARBA" id="ARBA00008945"/>
    </source>
</evidence>
<comment type="caution">
    <text evidence="12">The sequence shown here is derived from an EMBL/GenBank/DDBJ whole genome shotgun (WGS) entry which is preliminary data.</text>
</comment>
<evidence type="ECO:0000256" key="10">
    <source>
        <dbReference type="SAM" id="MobiDB-lite"/>
    </source>
</evidence>
<feature type="compositionally biased region" description="Basic and acidic residues" evidence="10">
    <location>
        <begin position="152"/>
        <end position="176"/>
    </location>
</feature>
<evidence type="ECO:0000313" key="13">
    <source>
        <dbReference type="Proteomes" id="UP000799772"/>
    </source>
</evidence>
<keyword evidence="5 8" id="KW-0687">Ribonucleoprotein</keyword>
<dbReference type="InterPro" id="IPR005324">
    <property type="entry name" value="Ribosomal_uS5_C"/>
</dbReference>
<dbReference type="Pfam" id="PF00333">
    <property type="entry name" value="Ribosomal_S5"/>
    <property type="match status" value="1"/>
</dbReference>
<accession>A0A9P4I922</accession>
<name>A0A9P4I922_9PEZI</name>
<evidence type="ECO:0000259" key="11">
    <source>
        <dbReference type="PROSITE" id="PS50881"/>
    </source>
</evidence>
<dbReference type="InterPro" id="IPR014721">
    <property type="entry name" value="Ribsml_uS5_D2-typ_fold_subgr"/>
</dbReference>
<feature type="region of interest" description="Disordered" evidence="10">
    <location>
        <begin position="13"/>
        <end position="63"/>
    </location>
</feature>
<keyword evidence="13" id="KW-1185">Reference proteome</keyword>
<feature type="compositionally biased region" description="Low complexity" evidence="10">
    <location>
        <begin position="15"/>
        <end position="25"/>
    </location>
</feature>
<comment type="similarity">
    <text evidence="2 9">Belongs to the universal ribosomal protein uS5 family.</text>
</comment>
<evidence type="ECO:0000256" key="8">
    <source>
        <dbReference type="PROSITE-ProRule" id="PRU00268"/>
    </source>
</evidence>
<dbReference type="SUPFAM" id="SSF54211">
    <property type="entry name" value="Ribosomal protein S5 domain 2-like"/>
    <property type="match status" value="1"/>
</dbReference>
<dbReference type="GO" id="GO:0003723">
    <property type="term" value="F:RNA binding"/>
    <property type="evidence" value="ECO:0007669"/>
    <property type="project" value="InterPro"/>
</dbReference>
<dbReference type="FunFam" id="3.30.160.20:FF:000022">
    <property type="entry name" value="28S ribosomal protein S5, mitochondrial"/>
    <property type="match status" value="1"/>
</dbReference>
<sequence length="363" mass="40460">MSTSRPAKWFLSAIRRSNPSQPSPRRSFHTTSTHLRSLPSLPPTPEQRAQKAQARTEQVRQRAQEIRRYTDEEKVALHHLYTPQQVEALLAAEDAIDAQDLVTQGEMRSDPAALRYLDDLASIDPVLDKLSQGPEIKYGMEDSSSSRAADSAAERQSKSKSSESAAEKAKRKLAEADEDPHLRRLIQQTGFTAEQIRKFRVKTLVQHAVVNQTRMGKIRSLYFLTIAGNGNGLLGIGEGKATENEDGQRQSIMAAIRNMKPVHRYESRTIYGEVEGKVGAVEVKLSARPPGFGNRCQHLIFEMARAAGISDLAARVPRSRNKMNVCKATLQALQSQKLPEDIARARGLKMVDARKVYYAGKVY</sequence>